<gene>
    <name evidence="2" type="ORF">Pla133_51910</name>
</gene>
<proteinExistence type="predicted"/>
<sequence length="151" mass="16228" precursor="true">MIRIKPEFLTAAALLPLASCASIVSKSEYAVRIDTEPTGAAIEIVDRKGERVHRGTAPTTVTLKAKAGFFSSQSYTVNASLPGYEPEVSTLKASLDGWYVGNILFGGLIGWLIVDPATGAMWKLPESHLIPLYAPGERPPEPVAESRDDDD</sequence>
<evidence type="ECO:0008006" key="4">
    <source>
        <dbReference type="Google" id="ProtNLM"/>
    </source>
</evidence>
<evidence type="ECO:0000313" key="3">
    <source>
        <dbReference type="Proteomes" id="UP000316921"/>
    </source>
</evidence>
<evidence type="ECO:0000313" key="2">
    <source>
        <dbReference type="EMBL" id="QDU70068.1"/>
    </source>
</evidence>
<keyword evidence="3" id="KW-1185">Reference proteome</keyword>
<feature type="signal peptide" evidence="1">
    <location>
        <begin position="1"/>
        <end position="21"/>
    </location>
</feature>
<organism evidence="2 3">
    <name type="scientific">Engelhardtia mirabilis</name>
    <dbReference type="NCBI Taxonomy" id="2528011"/>
    <lineage>
        <taxon>Bacteria</taxon>
        <taxon>Pseudomonadati</taxon>
        <taxon>Planctomycetota</taxon>
        <taxon>Planctomycetia</taxon>
        <taxon>Planctomycetia incertae sedis</taxon>
        <taxon>Engelhardtia</taxon>
    </lineage>
</organism>
<reference evidence="2 3" key="1">
    <citation type="submission" date="2019-02" db="EMBL/GenBank/DDBJ databases">
        <title>Deep-cultivation of Planctomycetes and their phenomic and genomic characterization uncovers novel biology.</title>
        <authorList>
            <person name="Wiegand S."/>
            <person name="Jogler M."/>
            <person name="Boedeker C."/>
            <person name="Pinto D."/>
            <person name="Vollmers J."/>
            <person name="Rivas-Marin E."/>
            <person name="Kohn T."/>
            <person name="Peeters S.H."/>
            <person name="Heuer A."/>
            <person name="Rast P."/>
            <person name="Oberbeckmann S."/>
            <person name="Bunk B."/>
            <person name="Jeske O."/>
            <person name="Meyerdierks A."/>
            <person name="Storesund J.E."/>
            <person name="Kallscheuer N."/>
            <person name="Luecker S."/>
            <person name="Lage O.M."/>
            <person name="Pohl T."/>
            <person name="Merkel B.J."/>
            <person name="Hornburger P."/>
            <person name="Mueller R.-W."/>
            <person name="Bruemmer F."/>
            <person name="Labrenz M."/>
            <person name="Spormann A.M."/>
            <person name="Op den Camp H."/>
            <person name="Overmann J."/>
            <person name="Amann R."/>
            <person name="Jetten M.S.M."/>
            <person name="Mascher T."/>
            <person name="Medema M.H."/>
            <person name="Devos D.P."/>
            <person name="Kaster A.-K."/>
            <person name="Ovreas L."/>
            <person name="Rohde M."/>
            <person name="Galperin M.Y."/>
            <person name="Jogler C."/>
        </authorList>
    </citation>
    <scope>NUCLEOTIDE SEQUENCE [LARGE SCALE GENOMIC DNA]</scope>
    <source>
        <strain evidence="2 3">Pla133</strain>
    </source>
</reference>
<protein>
    <recommendedName>
        <fullName evidence="4">PEGA domain protein</fullName>
    </recommendedName>
</protein>
<dbReference type="AlphaFoldDB" id="A0A518BSX4"/>
<dbReference type="Proteomes" id="UP000316921">
    <property type="component" value="Chromosome"/>
</dbReference>
<dbReference type="KEGG" id="pbap:Pla133_51910"/>
<accession>A0A518BSX4</accession>
<keyword evidence="1" id="KW-0732">Signal</keyword>
<dbReference type="RefSeq" id="WP_145070556.1">
    <property type="nucleotide sequence ID" value="NZ_CP036287.1"/>
</dbReference>
<evidence type="ECO:0000256" key="1">
    <source>
        <dbReference type="SAM" id="SignalP"/>
    </source>
</evidence>
<feature type="chain" id="PRO_5021826854" description="PEGA domain protein" evidence="1">
    <location>
        <begin position="22"/>
        <end position="151"/>
    </location>
</feature>
<dbReference type="EMBL" id="CP036287">
    <property type="protein sequence ID" value="QDU70068.1"/>
    <property type="molecule type" value="Genomic_DNA"/>
</dbReference>
<name>A0A518BSX4_9BACT</name>